<dbReference type="AlphaFoldDB" id="A0A841U294"/>
<evidence type="ECO:0000259" key="2">
    <source>
        <dbReference type="Pfam" id="PF13529"/>
    </source>
</evidence>
<feature type="signal peptide" evidence="1">
    <location>
        <begin position="1"/>
        <end position="25"/>
    </location>
</feature>
<evidence type="ECO:0000313" key="4">
    <source>
        <dbReference type="Proteomes" id="UP000553776"/>
    </source>
</evidence>
<protein>
    <submittedName>
        <fullName evidence="3">C39 family peptidase</fullName>
    </submittedName>
</protein>
<dbReference type="Proteomes" id="UP000553776">
    <property type="component" value="Unassembled WGS sequence"/>
</dbReference>
<organism evidence="3 4">
    <name type="scientific">Cohnella xylanilytica</name>
    <dbReference type="NCBI Taxonomy" id="557555"/>
    <lineage>
        <taxon>Bacteria</taxon>
        <taxon>Bacillati</taxon>
        <taxon>Bacillota</taxon>
        <taxon>Bacilli</taxon>
        <taxon>Bacillales</taxon>
        <taxon>Paenibacillaceae</taxon>
        <taxon>Cohnella</taxon>
    </lineage>
</organism>
<dbReference type="InterPro" id="IPR039564">
    <property type="entry name" value="Peptidase_C39-like"/>
</dbReference>
<gene>
    <name evidence="3" type="ORF">H7B90_17985</name>
</gene>
<keyword evidence="4" id="KW-1185">Reference proteome</keyword>
<keyword evidence="1" id="KW-0732">Signal</keyword>
<sequence length="268" mass="29272">MKKKWAITGPAIAFILLIGNSVSTAAAQDSGSTGALLNDPSLSVSKAKTLKTYSQQKDEWASKLYKNRLQNRLAASGARYTISVTGYQQEEYYYCGPASVRQTLSFHKSSSGSTTSLPSQATLAKKIGTTTQGSTTTGITDTINTYANTYGFVAYASSNLEDESDPEARFRERISADIVYENGAPIILLQTKFLPRYGGKSIRHYNTVSGYDDTSSSPSSYLMRLHDPNDDSDYYGTYWDPVGSKTANGVFKAVYEADKQGTNMAMSW</sequence>
<feature type="chain" id="PRO_5039730239" evidence="1">
    <location>
        <begin position="26"/>
        <end position="268"/>
    </location>
</feature>
<dbReference type="RefSeq" id="WP_185137280.1">
    <property type="nucleotide sequence ID" value="NZ_BORM01000026.1"/>
</dbReference>
<accession>A0A841U294</accession>
<evidence type="ECO:0000313" key="3">
    <source>
        <dbReference type="EMBL" id="MBB6693298.1"/>
    </source>
</evidence>
<evidence type="ECO:0000256" key="1">
    <source>
        <dbReference type="SAM" id="SignalP"/>
    </source>
</evidence>
<dbReference type="EMBL" id="JACJVR010000070">
    <property type="protein sequence ID" value="MBB6693298.1"/>
    <property type="molecule type" value="Genomic_DNA"/>
</dbReference>
<dbReference type="Gene3D" id="3.90.70.10">
    <property type="entry name" value="Cysteine proteinases"/>
    <property type="match status" value="1"/>
</dbReference>
<comment type="caution">
    <text evidence="3">The sequence shown here is derived from an EMBL/GenBank/DDBJ whole genome shotgun (WGS) entry which is preliminary data.</text>
</comment>
<dbReference type="Pfam" id="PF13529">
    <property type="entry name" value="Peptidase_C39_2"/>
    <property type="match status" value="1"/>
</dbReference>
<proteinExistence type="predicted"/>
<reference evidence="3 4" key="1">
    <citation type="submission" date="2020-08" db="EMBL/GenBank/DDBJ databases">
        <title>Cohnella phylogeny.</title>
        <authorList>
            <person name="Dunlap C."/>
        </authorList>
    </citation>
    <scope>NUCLEOTIDE SEQUENCE [LARGE SCALE GENOMIC DNA]</scope>
    <source>
        <strain evidence="3 4">DSM 25239</strain>
    </source>
</reference>
<name>A0A841U294_9BACL</name>
<feature type="domain" description="Peptidase C39-like" evidence="2">
    <location>
        <begin position="83"/>
        <end position="229"/>
    </location>
</feature>